<dbReference type="EC" id="3.6.4.13" evidence="4"/>
<evidence type="ECO:0000313" key="6">
    <source>
        <dbReference type="EMBL" id="EPY53691.1"/>
    </source>
</evidence>
<dbReference type="PROSITE" id="PS51192">
    <property type="entry name" value="HELICASE_ATP_BIND_1"/>
    <property type="match status" value="1"/>
</dbReference>
<evidence type="ECO:0000256" key="4">
    <source>
        <dbReference type="RuleBase" id="RU365068"/>
    </source>
</evidence>
<dbReference type="InterPro" id="IPR011545">
    <property type="entry name" value="DEAD/DEAH_box_helicase_dom"/>
</dbReference>
<dbReference type="GO" id="GO:0005739">
    <property type="term" value="C:mitochondrion"/>
    <property type="evidence" value="ECO:0007669"/>
    <property type="project" value="EnsemblFungi"/>
</dbReference>
<evidence type="ECO:0000256" key="2">
    <source>
        <dbReference type="ARBA" id="ARBA00022801"/>
    </source>
</evidence>
<comment type="similarity">
    <text evidence="4">Belongs to the DEAD box helicase family.</text>
</comment>
<keyword evidence="7" id="KW-1185">Reference proteome</keyword>
<dbReference type="OMA" id="PCADYVG"/>
<feature type="domain" description="Helicase ATP-binding" evidence="5">
    <location>
        <begin position="128"/>
        <end position="299"/>
    </location>
</feature>
<dbReference type="GO" id="GO:0180049">
    <property type="term" value="C:Mrh5C translation activator complex"/>
    <property type="evidence" value="ECO:0007669"/>
    <property type="project" value="EnsemblFungi"/>
</dbReference>
<evidence type="ECO:0000256" key="3">
    <source>
        <dbReference type="ARBA" id="ARBA00022840"/>
    </source>
</evidence>
<evidence type="ECO:0000259" key="5">
    <source>
        <dbReference type="PROSITE" id="PS51192"/>
    </source>
</evidence>
<keyword evidence="4" id="KW-0694">RNA-binding</keyword>
<gene>
    <name evidence="6" type="ORF">SPOG_03076</name>
</gene>
<accession>S9XJ87</accession>
<sequence length="584" mass="68130">MKCCSRLNFDVKQSANLLTGMKLNPHMLRAYWFHVIPQRFQFSCRRWASKRSKAVNNNTWIVNENDLRKYSPAYKLEGEHELYMVQQQHERSKVRFQKLPLHENVQQGLYKNFPEIRYCTPVQMRIIRAFLMNRFSFMVRGWNGSGKSFSGLLAALSMYHEFMDKFSSVTNHGCQVLIVVPNKNLAQQYQARVEKLVSGEPLQEPLQKVSQVLEVSLFRIEEVKRNLPFILIADYRDLERLKKLNHPILGQILTNLKTIVFDESDLYIPTEGRQRRLSAPEPRTSSTSLSSFIHLCREHSMSSKTNNDLSEKERQTKMKNGTWLPSLIFISATNSWPCADYVGSKVTNQLGVIGINRKFQPYWNLNCSSKIQHFLIEATRDQRSDSLRMEDVKYEYAREPNLHFSIGDAPLFYENVEMSADMFVNLIRKTLLELYKDHRVKLAPKKNILIIIPKEFDVSWFCEKYQRIGTSLLRSFECYPLKGEGIPESHEQKQIAYVANASEIRGVYLPEVSHVFHLWSTLSAASYLHIAGRTGYLHKNGMVFNFLLPEFLRSQDFESLNCSRSALLVLQRIGVRPHRFFEEK</sequence>
<keyword evidence="3 4" id="KW-0067">ATP-binding</keyword>
<keyword evidence="2 4" id="KW-0378">Hydrolase</keyword>
<dbReference type="SMART" id="SM00487">
    <property type="entry name" value="DEXDc"/>
    <property type="match status" value="1"/>
</dbReference>
<dbReference type="InterPro" id="IPR027417">
    <property type="entry name" value="P-loop_NTPase"/>
</dbReference>
<reference evidence="6 7" key="1">
    <citation type="journal article" date="2011" name="Science">
        <title>Comparative functional genomics of the fission yeasts.</title>
        <authorList>
            <person name="Rhind N."/>
            <person name="Chen Z."/>
            <person name="Yassour M."/>
            <person name="Thompson D.A."/>
            <person name="Haas B.J."/>
            <person name="Habib N."/>
            <person name="Wapinski I."/>
            <person name="Roy S."/>
            <person name="Lin M.F."/>
            <person name="Heiman D.I."/>
            <person name="Young S.K."/>
            <person name="Furuya K."/>
            <person name="Guo Y."/>
            <person name="Pidoux A."/>
            <person name="Chen H.M."/>
            <person name="Robbertse B."/>
            <person name="Goldberg J.M."/>
            <person name="Aoki K."/>
            <person name="Bayne E.H."/>
            <person name="Berlin A.M."/>
            <person name="Desjardins C.A."/>
            <person name="Dobbs E."/>
            <person name="Dukaj L."/>
            <person name="Fan L."/>
            <person name="FitzGerald M.G."/>
            <person name="French C."/>
            <person name="Gujja S."/>
            <person name="Hansen K."/>
            <person name="Keifenheim D."/>
            <person name="Levin J.Z."/>
            <person name="Mosher R.A."/>
            <person name="Mueller C.A."/>
            <person name="Pfiffner J."/>
            <person name="Priest M."/>
            <person name="Russ C."/>
            <person name="Smialowska A."/>
            <person name="Swoboda P."/>
            <person name="Sykes S.M."/>
            <person name="Vaughn M."/>
            <person name="Vengrova S."/>
            <person name="Yoder R."/>
            <person name="Zeng Q."/>
            <person name="Allshire R."/>
            <person name="Baulcombe D."/>
            <person name="Birren B.W."/>
            <person name="Brown W."/>
            <person name="Ekwall K."/>
            <person name="Kellis M."/>
            <person name="Leatherwood J."/>
            <person name="Levin H."/>
            <person name="Margalit H."/>
            <person name="Martienssen R."/>
            <person name="Nieduszynski C.A."/>
            <person name="Spatafora J.W."/>
            <person name="Friedman N."/>
            <person name="Dalgaard J.Z."/>
            <person name="Baumann P."/>
            <person name="Niki H."/>
            <person name="Regev A."/>
            <person name="Nusbaum C."/>
        </authorList>
    </citation>
    <scope>NUCLEOTIDE SEQUENCE [LARGE SCALE GENOMIC DNA]</scope>
    <source>
        <strain evidence="7">OY26 / ATCC MYA-4695 / CBS 11777 / NBRC 106824 / NRRL Y48691</strain>
    </source>
</reference>
<protein>
    <recommendedName>
        <fullName evidence="4">ATP-dependent RNA helicase</fullName>
        <ecNumber evidence="4">3.6.4.13</ecNumber>
    </recommendedName>
</protein>
<dbReference type="GO" id="GO:0045182">
    <property type="term" value="F:translation regulator activity"/>
    <property type="evidence" value="ECO:0007669"/>
    <property type="project" value="EnsemblFungi"/>
</dbReference>
<evidence type="ECO:0000313" key="7">
    <source>
        <dbReference type="Proteomes" id="UP000015464"/>
    </source>
</evidence>
<dbReference type="HOGENOM" id="CLU_467811_0_0_1"/>
<evidence type="ECO:0000256" key="1">
    <source>
        <dbReference type="ARBA" id="ARBA00022741"/>
    </source>
</evidence>
<keyword evidence="1 4" id="KW-0547">Nucleotide-binding</keyword>
<dbReference type="Pfam" id="PF00270">
    <property type="entry name" value="DEAD"/>
    <property type="match status" value="1"/>
</dbReference>
<dbReference type="AlphaFoldDB" id="S9XJ87"/>
<dbReference type="GO" id="GO:0003724">
    <property type="term" value="F:RNA helicase activity"/>
    <property type="evidence" value="ECO:0007669"/>
    <property type="project" value="UniProtKB-EC"/>
</dbReference>
<dbReference type="GO" id="GO:0016787">
    <property type="term" value="F:hydrolase activity"/>
    <property type="evidence" value="ECO:0007669"/>
    <property type="project" value="UniProtKB-KW"/>
</dbReference>
<dbReference type="RefSeq" id="XP_013021189.1">
    <property type="nucleotide sequence ID" value="XM_013165735.1"/>
</dbReference>
<dbReference type="InterPro" id="IPR014001">
    <property type="entry name" value="Helicase_ATP-bd"/>
</dbReference>
<dbReference type="EMBL" id="KE546988">
    <property type="protein sequence ID" value="EPY53691.1"/>
    <property type="molecule type" value="Genomic_DNA"/>
</dbReference>
<dbReference type="GO" id="GO:0003723">
    <property type="term" value="F:RNA binding"/>
    <property type="evidence" value="ECO:0007669"/>
    <property type="project" value="UniProtKB-UniRule"/>
</dbReference>
<proteinExistence type="inferred from homology"/>
<comment type="function">
    <text evidence="4">RNA helicase.</text>
</comment>
<dbReference type="eggNOG" id="ENOG502S7UJ">
    <property type="taxonomic scope" value="Eukaryota"/>
</dbReference>
<comment type="domain">
    <text evidence="4">The Q motif is unique to and characteristic of the DEAD box family of RNA helicases and controls ATP binding and hydrolysis.</text>
</comment>
<dbReference type="SUPFAM" id="SSF52540">
    <property type="entry name" value="P-loop containing nucleoside triphosphate hydrolases"/>
    <property type="match status" value="1"/>
</dbReference>
<dbReference type="Proteomes" id="UP000015464">
    <property type="component" value="Unassembled WGS sequence"/>
</dbReference>
<name>S9XJ87_SCHCR</name>
<comment type="catalytic activity">
    <reaction evidence="4">
        <text>ATP + H2O = ADP + phosphate + H(+)</text>
        <dbReference type="Rhea" id="RHEA:13065"/>
        <dbReference type="ChEBI" id="CHEBI:15377"/>
        <dbReference type="ChEBI" id="CHEBI:15378"/>
        <dbReference type="ChEBI" id="CHEBI:30616"/>
        <dbReference type="ChEBI" id="CHEBI:43474"/>
        <dbReference type="ChEBI" id="CHEBI:456216"/>
        <dbReference type="EC" id="3.6.4.13"/>
    </reaction>
</comment>
<dbReference type="OrthoDB" id="9984275at2759"/>
<dbReference type="GeneID" id="25037395"/>
<dbReference type="STRING" id="653667.S9XJ87"/>
<keyword evidence="4 6" id="KW-0347">Helicase</keyword>
<organism evidence="6 7">
    <name type="scientific">Schizosaccharomyces cryophilus (strain OY26 / ATCC MYA-4695 / CBS 11777 / NBRC 106824 / NRRL Y48691)</name>
    <name type="common">Fission yeast</name>
    <dbReference type="NCBI Taxonomy" id="653667"/>
    <lineage>
        <taxon>Eukaryota</taxon>
        <taxon>Fungi</taxon>
        <taxon>Dikarya</taxon>
        <taxon>Ascomycota</taxon>
        <taxon>Taphrinomycotina</taxon>
        <taxon>Schizosaccharomycetes</taxon>
        <taxon>Schizosaccharomycetales</taxon>
        <taxon>Schizosaccharomycetaceae</taxon>
        <taxon>Schizosaccharomyces</taxon>
    </lineage>
</organism>
<dbReference type="GO" id="GO:0005524">
    <property type="term" value="F:ATP binding"/>
    <property type="evidence" value="ECO:0007669"/>
    <property type="project" value="UniProtKB-UniRule"/>
</dbReference>
<dbReference type="Gene3D" id="3.40.50.300">
    <property type="entry name" value="P-loop containing nucleotide triphosphate hydrolases"/>
    <property type="match status" value="2"/>
</dbReference>
<dbReference type="PANTHER" id="PTHR24031">
    <property type="entry name" value="RNA HELICASE"/>
    <property type="match status" value="1"/>
</dbReference>
<dbReference type="GO" id="GO:0070124">
    <property type="term" value="P:mitochondrial translational initiation"/>
    <property type="evidence" value="ECO:0007669"/>
    <property type="project" value="EnsemblFungi"/>
</dbReference>
<dbReference type="GO" id="GO:0097177">
    <property type="term" value="F:mitochondrial ribosome binding"/>
    <property type="evidence" value="ECO:0007669"/>
    <property type="project" value="EnsemblFungi"/>
</dbReference>